<feature type="region of interest" description="Disordered" evidence="1">
    <location>
        <begin position="112"/>
        <end position="138"/>
    </location>
</feature>
<dbReference type="Proteomes" id="UP000539372">
    <property type="component" value="Unassembled WGS sequence"/>
</dbReference>
<dbReference type="CDD" id="cd00090">
    <property type="entry name" value="HTH_ARSR"/>
    <property type="match status" value="1"/>
</dbReference>
<dbReference type="EMBL" id="JABBNT010000004">
    <property type="protein sequence ID" value="NMM45837.1"/>
    <property type="molecule type" value="Genomic_DNA"/>
</dbReference>
<dbReference type="Gene3D" id="1.10.10.10">
    <property type="entry name" value="Winged helix-like DNA-binding domain superfamily/Winged helix DNA-binding domain"/>
    <property type="match status" value="1"/>
</dbReference>
<dbReference type="Pfam" id="PF01047">
    <property type="entry name" value="MarR"/>
    <property type="match status" value="1"/>
</dbReference>
<keyword evidence="4" id="KW-1185">Reference proteome</keyword>
<name>A0A7Y0E242_9PROT</name>
<dbReference type="InterPro" id="IPR036388">
    <property type="entry name" value="WH-like_DNA-bd_sf"/>
</dbReference>
<dbReference type="PROSITE" id="PS50995">
    <property type="entry name" value="HTH_MARR_2"/>
    <property type="match status" value="1"/>
</dbReference>
<evidence type="ECO:0000259" key="2">
    <source>
        <dbReference type="PROSITE" id="PS50995"/>
    </source>
</evidence>
<dbReference type="SUPFAM" id="SSF46785">
    <property type="entry name" value="Winged helix' DNA-binding domain"/>
    <property type="match status" value="1"/>
</dbReference>
<gene>
    <name evidence="3" type="ORF">HH303_15175</name>
</gene>
<dbReference type="PANTHER" id="PTHR33164:SF43">
    <property type="entry name" value="HTH-TYPE TRANSCRIPTIONAL REPRESSOR YETL"/>
    <property type="match status" value="1"/>
</dbReference>
<dbReference type="InterPro" id="IPR011991">
    <property type="entry name" value="ArsR-like_HTH"/>
</dbReference>
<organism evidence="3 4">
    <name type="scientific">Pacificispira spongiicola</name>
    <dbReference type="NCBI Taxonomy" id="2729598"/>
    <lineage>
        <taxon>Bacteria</taxon>
        <taxon>Pseudomonadati</taxon>
        <taxon>Pseudomonadota</taxon>
        <taxon>Alphaproteobacteria</taxon>
        <taxon>Rhodospirillales</taxon>
        <taxon>Rhodospirillaceae</taxon>
        <taxon>Pacificispira</taxon>
    </lineage>
</organism>
<dbReference type="GO" id="GO:0006950">
    <property type="term" value="P:response to stress"/>
    <property type="evidence" value="ECO:0007669"/>
    <property type="project" value="TreeGrafter"/>
</dbReference>
<proteinExistence type="predicted"/>
<reference evidence="3 4" key="1">
    <citation type="submission" date="2020-04" db="EMBL/GenBank/DDBJ databases">
        <title>Rhodospirillaceae bacterium KN72 isolated from deep sea.</title>
        <authorList>
            <person name="Zhang D.-C."/>
        </authorList>
    </citation>
    <scope>NUCLEOTIDE SEQUENCE [LARGE SCALE GENOMIC DNA]</scope>
    <source>
        <strain evidence="3 4">KN72</strain>
    </source>
</reference>
<dbReference type="InterPro" id="IPR000835">
    <property type="entry name" value="HTH_MarR-typ"/>
</dbReference>
<dbReference type="InterPro" id="IPR039422">
    <property type="entry name" value="MarR/SlyA-like"/>
</dbReference>
<feature type="domain" description="HTH marR-type" evidence="2">
    <location>
        <begin position="1"/>
        <end position="138"/>
    </location>
</feature>
<accession>A0A7Y0E242</accession>
<dbReference type="PANTHER" id="PTHR33164">
    <property type="entry name" value="TRANSCRIPTIONAL REGULATOR, MARR FAMILY"/>
    <property type="match status" value="1"/>
</dbReference>
<evidence type="ECO:0000313" key="4">
    <source>
        <dbReference type="Proteomes" id="UP000539372"/>
    </source>
</evidence>
<evidence type="ECO:0000313" key="3">
    <source>
        <dbReference type="EMBL" id="NMM45837.1"/>
    </source>
</evidence>
<sequence>MNVNATQALEIWRGAIVESVRRDSPDLSARQMAVLTTVYLSQSPHTVRGLSEALNVAKPAVTRALDRLSELGLVRRKPDPDDRRSVLIQRTVKGSVFLTEFAELILKAAEAESPETDSARPASSNPASPRPVPLRAAG</sequence>
<dbReference type="GO" id="GO:0003700">
    <property type="term" value="F:DNA-binding transcription factor activity"/>
    <property type="evidence" value="ECO:0007669"/>
    <property type="project" value="InterPro"/>
</dbReference>
<dbReference type="SMART" id="SM00347">
    <property type="entry name" value="HTH_MARR"/>
    <property type="match status" value="1"/>
</dbReference>
<dbReference type="AlphaFoldDB" id="A0A7Y0E242"/>
<protein>
    <submittedName>
        <fullName evidence="3">MarR family transcriptional regulator</fullName>
    </submittedName>
</protein>
<evidence type="ECO:0000256" key="1">
    <source>
        <dbReference type="SAM" id="MobiDB-lite"/>
    </source>
</evidence>
<dbReference type="InterPro" id="IPR036390">
    <property type="entry name" value="WH_DNA-bd_sf"/>
</dbReference>
<dbReference type="RefSeq" id="WP_169626347.1">
    <property type="nucleotide sequence ID" value="NZ_JABBNT010000004.1"/>
</dbReference>
<comment type="caution">
    <text evidence="3">The sequence shown here is derived from an EMBL/GenBank/DDBJ whole genome shotgun (WGS) entry which is preliminary data.</text>
</comment>
<dbReference type="PRINTS" id="PR00598">
    <property type="entry name" value="HTHMARR"/>
</dbReference>